<evidence type="ECO:0000313" key="4">
    <source>
        <dbReference type="Proteomes" id="UP001555826"/>
    </source>
</evidence>
<feature type="binding site" evidence="1">
    <location>
        <begin position="9"/>
        <end position="16"/>
    </location>
    <ligand>
        <name>ATP</name>
        <dbReference type="ChEBI" id="CHEBI:30616"/>
    </ligand>
</feature>
<dbReference type="Pfam" id="PF03702">
    <property type="entry name" value="AnmK"/>
    <property type="match status" value="1"/>
</dbReference>
<proteinExistence type="inferred from homology"/>
<evidence type="ECO:0000256" key="1">
    <source>
        <dbReference type="HAMAP-Rule" id="MF_01270"/>
    </source>
</evidence>
<dbReference type="EC" id="2.7.1.170" evidence="1"/>
<sequence>MRVLGMMSGTSHDGIDVAVVEFSETEGPDGGVLRARLGERGSVPYSPSLRADLVAALPPARPGLEQVCALDVRIGQEFAAAAAAVGEEYDLVCSHGQTVFHWVEGGQARGTLQLGQPAWIAEATGRPVVSDLRTADVAAGGQGAPLVPLLDGLLLAPFVERGLTAAALNLGGIANVTVCAPGEPVRAWDTGPANALVDAAAGGIDRDGRLAASGTVDVKLLAALLAEPFYARTPPKTTGKELFHPGYVDGLLDGRVLRPADLVATLTELTVRTVADALAGVDVVVVSGGGVRNPVLLAGLQRELRARVVLSDDLGCPAGEKEAVAFALLGYAFATGRPGNVPSCTGARGGRVLGRVTPGRSGLPATTRSERWPTALHLS</sequence>
<name>A0ABV3P7D3_9ACTN</name>
<comment type="similarity">
    <text evidence="1">Belongs to the anhydro-N-acetylmuramic acid kinase family.</text>
</comment>
<organism evidence="3 4">
    <name type="scientific">Kineococcus endophyticus</name>
    <dbReference type="NCBI Taxonomy" id="1181883"/>
    <lineage>
        <taxon>Bacteria</taxon>
        <taxon>Bacillati</taxon>
        <taxon>Actinomycetota</taxon>
        <taxon>Actinomycetes</taxon>
        <taxon>Kineosporiales</taxon>
        <taxon>Kineosporiaceae</taxon>
        <taxon>Kineococcus</taxon>
    </lineage>
</organism>
<gene>
    <name evidence="1" type="primary">anmK</name>
    <name evidence="3" type="ORF">AB1207_12305</name>
</gene>
<keyword evidence="1" id="KW-0119">Carbohydrate metabolism</keyword>
<dbReference type="Proteomes" id="UP001555826">
    <property type="component" value="Unassembled WGS sequence"/>
</dbReference>
<keyword evidence="1" id="KW-0067">ATP-binding</keyword>
<dbReference type="PANTHER" id="PTHR30605">
    <property type="entry name" value="ANHYDRO-N-ACETYLMURAMIC ACID KINASE"/>
    <property type="match status" value="1"/>
</dbReference>
<dbReference type="InterPro" id="IPR005338">
    <property type="entry name" value="Anhydro_N_Ac-Mur_kinase"/>
</dbReference>
<dbReference type="HAMAP" id="MF_01270">
    <property type="entry name" value="AnhMurNAc_kinase"/>
    <property type="match status" value="1"/>
</dbReference>
<protein>
    <recommendedName>
        <fullName evidence="1">Anhydro-N-acetylmuramic acid kinase</fullName>
        <ecNumber evidence="1">2.7.1.170</ecNumber>
    </recommendedName>
    <alternativeName>
        <fullName evidence="1">AnhMurNAc kinase</fullName>
    </alternativeName>
</protein>
<dbReference type="RefSeq" id="WP_367638656.1">
    <property type="nucleotide sequence ID" value="NZ_JBFNQN010000008.1"/>
</dbReference>
<comment type="pathway">
    <text evidence="1">Cell wall biogenesis; peptidoglycan recycling.</text>
</comment>
<keyword evidence="1 3" id="KW-0418">Kinase</keyword>
<comment type="function">
    <text evidence="1">Catalyzes the specific phosphorylation of 1,6-anhydro-N-acetylmuramic acid (anhMurNAc) with the simultaneous cleavage of the 1,6-anhydro ring, generating MurNAc-6-P. Is required for the utilization of anhMurNAc either imported from the medium or derived from its own cell wall murein, and thus plays a role in cell wall recycling.</text>
</comment>
<dbReference type="NCBIfam" id="NF007146">
    <property type="entry name" value="PRK09585.2-6"/>
    <property type="match status" value="1"/>
</dbReference>
<dbReference type="GO" id="GO:0016301">
    <property type="term" value="F:kinase activity"/>
    <property type="evidence" value="ECO:0007669"/>
    <property type="project" value="UniProtKB-KW"/>
</dbReference>
<reference evidence="3 4" key="1">
    <citation type="submission" date="2024-07" db="EMBL/GenBank/DDBJ databases">
        <authorList>
            <person name="Thanompreechachai J."/>
            <person name="Duangmal K."/>
        </authorList>
    </citation>
    <scope>NUCLEOTIDE SEQUENCE [LARGE SCALE GENOMIC DNA]</scope>
    <source>
        <strain evidence="3 4">KCTC 19886</strain>
    </source>
</reference>
<dbReference type="SUPFAM" id="SSF53067">
    <property type="entry name" value="Actin-like ATPase domain"/>
    <property type="match status" value="1"/>
</dbReference>
<evidence type="ECO:0000256" key="2">
    <source>
        <dbReference type="SAM" id="MobiDB-lite"/>
    </source>
</evidence>
<keyword evidence="1" id="KW-0547">Nucleotide-binding</keyword>
<comment type="pathway">
    <text evidence="1">Amino-sugar metabolism; 1,6-anhydro-N-acetylmuramate degradation.</text>
</comment>
<feature type="region of interest" description="Disordered" evidence="2">
    <location>
        <begin position="358"/>
        <end position="379"/>
    </location>
</feature>
<dbReference type="InterPro" id="IPR043129">
    <property type="entry name" value="ATPase_NBD"/>
</dbReference>
<comment type="caution">
    <text evidence="3">The sequence shown here is derived from an EMBL/GenBank/DDBJ whole genome shotgun (WGS) entry which is preliminary data.</text>
</comment>
<comment type="catalytic activity">
    <reaction evidence="1">
        <text>1,6-anhydro-N-acetyl-beta-muramate + ATP + H2O = N-acetyl-D-muramate 6-phosphate + ADP + H(+)</text>
        <dbReference type="Rhea" id="RHEA:24952"/>
        <dbReference type="ChEBI" id="CHEBI:15377"/>
        <dbReference type="ChEBI" id="CHEBI:15378"/>
        <dbReference type="ChEBI" id="CHEBI:30616"/>
        <dbReference type="ChEBI" id="CHEBI:58690"/>
        <dbReference type="ChEBI" id="CHEBI:58722"/>
        <dbReference type="ChEBI" id="CHEBI:456216"/>
        <dbReference type="EC" id="2.7.1.170"/>
    </reaction>
</comment>
<keyword evidence="1 3" id="KW-0808">Transferase</keyword>
<keyword evidence="4" id="KW-1185">Reference proteome</keyword>
<dbReference type="PANTHER" id="PTHR30605:SF0">
    <property type="entry name" value="ANHYDRO-N-ACETYLMURAMIC ACID KINASE"/>
    <property type="match status" value="1"/>
</dbReference>
<dbReference type="Gene3D" id="3.30.420.40">
    <property type="match status" value="2"/>
</dbReference>
<evidence type="ECO:0000313" key="3">
    <source>
        <dbReference type="EMBL" id="MEW9265533.1"/>
    </source>
</evidence>
<accession>A0ABV3P7D3</accession>
<dbReference type="EMBL" id="JBFNQN010000008">
    <property type="protein sequence ID" value="MEW9265533.1"/>
    <property type="molecule type" value="Genomic_DNA"/>
</dbReference>